<dbReference type="Gene3D" id="1.20.1250.20">
    <property type="entry name" value="MFS general substrate transporter like domains"/>
    <property type="match status" value="1"/>
</dbReference>
<comment type="subcellular location">
    <subcellularLocation>
        <location evidence="1">Membrane</location>
        <topology evidence="1">Multi-pass membrane protein</topology>
    </subcellularLocation>
</comment>
<evidence type="ECO:0000256" key="6">
    <source>
        <dbReference type="SAM" id="Phobius"/>
    </source>
</evidence>
<evidence type="ECO:0000259" key="7">
    <source>
        <dbReference type="PROSITE" id="PS50850"/>
    </source>
</evidence>
<keyword evidence="4 6" id="KW-0472">Membrane</keyword>
<dbReference type="SUPFAM" id="SSF103473">
    <property type="entry name" value="MFS general substrate transporter"/>
    <property type="match status" value="1"/>
</dbReference>
<evidence type="ECO:0000256" key="4">
    <source>
        <dbReference type="ARBA" id="ARBA00023136"/>
    </source>
</evidence>
<proteinExistence type="predicted"/>
<evidence type="ECO:0000313" key="8">
    <source>
        <dbReference type="EMBL" id="SVA88446.1"/>
    </source>
</evidence>
<dbReference type="EMBL" id="UINC01021263">
    <property type="protein sequence ID" value="SVA88446.1"/>
    <property type="molecule type" value="Genomic_DNA"/>
</dbReference>
<feature type="domain" description="Major facilitator superfamily (MFS) profile" evidence="7">
    <location>
        <begin position="58"/>
        <end position="451"/>
    </location>
</feature>
<feature type="transmembrane region" description="Helical" evidence="6">
    <location>
        <begin position="191"/>
        <end position="211"/>
    </location>
</feature>
<feature type="transmembrane region" description="Helical" evidence="6">
    <location>
        <begin position="307"/>
        <end position="331"/>
    </location>
</feature>
<feature type="transmembrane region" description="Helical" evidence="6">
    <location>
        <begin position="56"/>
        <end position="75"/>
    </location>
</feature>
<dbReference type="GO" id="GO:0046943">
    <property type="term" value="F:carboxylic acid transmembrane transporter activity"/>
    <property type="evidence" value="ECO:0007669"/>
    <property type="project" value="TreeGrafter"/>
</dbReference>
<reference evidence="8" key="1">
    <citation type="submission" date="2018-05" db="EMBL/GenBank/DDBJ databases">
        <authorList>
            <person name="Lanie J.A."/>
            <person name="Ng W.-L."/>
            <person name="Kazmierczak K.M."/>
            <person name="Andrzejewski T.M."/>
            <person name="Davidsen T.M."/>
            <person name="Wayne K.J."/>
            <person name="Tettelin H."/>
            <person name="Glass J.I."/>
            <person name="Rusch D."/>
            <person name="Podicherti R."/>
            <person name="Tsui H.-C.T."/>
            <person name="Winkler M.E."/>
        </authorList>
    </citation>
    <scope>NUCLEOTIDE SEQUENCE</scope>
</reference>
<feature type="transmembrane region" description="Helical" evidence="6">
    <location>
        <begin position="136"/>
        <end position="155"/>
    </location>
</feature>
<feature type="non-terminal residue" evidence="8">
    <location>
        <position position="451"/>
    </location>
</feature>
<accession>A0A381ZGP6</accession>
<evidence type="ECO:0000256" key="5">
    <source>
        <dbReference type="SAM" id="MobiDB-lite"/>
    </source>
</evidence>
<keyword evidence="2 6" id="KW-0812">Transmembrane</keyword>
<protein>
    <recommendedName>
        <fullName evidence="7">Major facilitator superfamily (MFS) profile domain-containing protein</fullName>
    </recommendedName>
</protein>
<sequence>MRGWECLTRPSPGQTNLLRKQQVFSIIRPFNELERPIVPDPDENQSIHKLTQMGRYIIIIAAFLGWFFGGMHLGITSLSMGSAAKDLLRGTGQFEVTVAERSAAQQQFEESGKGDVQGLAQAKAVQRLETASSKWYGYYICALLFGGAAGGLVFGRIGDRFGRVKGMTAAICCYSGVSFVAYFAQTPEQLLVARFVVCMGVGGMWPNGVALMSEAWAGASRPMLAGVIGTAANIGIFMVGVAGKLREVTVDDWRWVMLMGAAPIVLGLLVPLIVPESPRWLAQRARGSSPGTPEKTRTKPESSTGEIFRPGMFAVTLVGILLATVPLFGSWGSSNWAVKWAEDAGSDGLKAQVIMARSLPGIFGSFMGGWIASLVGRRRSYFFNSLICLGSAQCMFWFSSPTEPTVFLVWTAVLGFFSGIFFGWLPLFLPELFVTRVRSVGAGVCFNFGRI</sequence>
<organism evidence="8">
    <name type="scientific">marine metagenome</name>
    <dbReference type="NCBI Taxonomy" id="408172"/>
    <lineage>
        <taxon>unclassified sequences</taxon>
        <taxon>metagenomes</taxon>
        <taxon>ecological metagenomes</taxon>
    </lineage>
</organism>
<evidence type="ECO:0000256" key="3">
    <source>
        <dbReference type="ARBA" id="ARBA00022989"/>
    </source>
</evidence>
<feature type="transmembrane region" description="Helical" evidence="6">
    <location>
        <begin position="255"/>
        <end position="274"/>
    </location>
</feature>
<keyword evidence="3 6" id="KW-1133">Transmembrane helix</keyword>
<name>A0A381ZGP6_9ZZZZ</name>
<feature type="transmembrane region" description="Helical" evidence="6">
    <location>
        <begin position="223"/>
        <end position="243"/>
    </location>
</feature>
<feature type="transmembrane region" description="Helical" evidence="6">
    <location>
        <begin position="167"/>
        <end position="185"/>
    </location>
</feature>
<dbReference type="InterPro" id="IPR011701">
    <property type="entry name" value="MFS"/>
</dbReference>
<feature type="transmembrane region" description="Helical" evidence="6">
    <location>
        <begin position="381"/>
        <end position="400"/>
    </location>
</feature>
<feature type="transmembrane region" description="Helical" evidence="6">
    <location>
        <begin position="351"/>
        <end position="374"/>
    </location>
</feature>
<feature type="region of interest" description="Disordered" evidence="5">
    <location>
        <begin position="283"/>
        <end position="304"/>
    </location>
</feature>
<evidence type="ECO:0000256" key="1">
    <source>
        <dbReference type="ARBA" id="ARBA00004141"/>
    </source>
</evidence>
<dbReference type="InterPro" id="IPR036259">
    <property type="entry name" value="MFS_trans_sf"/>
</dbReference>
<dbReference type="PANTHER" id="PTHR23508:SF10">
    <property type="entry name" value="CARBOXYLIC ACID TRANSPORTER PROTEIN HOMOLOG"/>
    <property type="match status" value="1"/>
</dbReference>
<dbReference type="GO" id="GO:0005886">
    <property type="term" value="C:plasma membrane"/>
    <property type="evidence" value="ECO:0007669"/>
    <property type="project" value="TreeGrafter"/>
</dbReference>
<dbReference type="AlphaFoldDB" id="A0A381ZGP6"/>
<dbReference type="PROSITE" id="PS50850">
    <property type="entry name" value="MFS"/>
    <property type="match status" value="1"/>
</dbReference>
<dbReference type="InterPro" id="IPR020846">
    <property type="entry name" value="MFS_dom"/>
</dbReference>
<dbReference type="PANTHER" id="PTHR23508">
    <property type="entry name" value="CARBOXYLIC ACID TRANSPORTER PROTEIN HOMOLOG"/>
    <property type="match status" value="1"/>
</dbReference>
<evidence type="ECO:0000256" key="2">
    <source>
        <dbReference type="ARBA" id="ARBA00022692"/>
    </source>
</evidence>
<gene>
    <name evidence="8" type="ORF">METZ01_LOCUS141300</name>
</gene>
<feature type="transmembrane region" description="Helical" evidence="6">
    <location>
        <begin position="406"/>
        <end position="429"/>
    </location>
</feature>
<dbReference type="Pfam" id="PF07690">
    <property type="entry name" value="MFS_1"/>
    <property type="match status" value="1"/>
</dbReference>